<keyword evidence="1 2" id="KW-0732">Signal</keyword>
<dbReference type="InterPro" id="IPR051465">
    <property type="entry name" value="Cell_Envelope_Struct_Comp"/>
</dbReference>
<evidence type="ECO:0000313" key="4">
    <source>
        <dbReference type="EMBL" id="RDI41371.1"/>
    </source>
</evidence>
<dbReference type="AlphaFoldDB" id="A0A370GCD4"/>
<proteinExistence type="predicted"/>
<feature type="domain" description="SLH" evidence="3">
    <location>
        <begin position="167"/>
        <end position="227"/>
    </location>
</feature>
<dbReference type="PANTHER" id="PTHR43308">
    <property type="entry name" value="OUTER MEMBRANE PROTEIN ALPHA-RELATED"/>
    <property type="match status" value="1"/>
</dbReference>
<dbReference type="Pfam" id="PF00395">
    <property type="entry name" value="SLH"/>
    <property type="match status" value="2"/>
</dbReference>
<accession>A0A370GCD4</accession>
<dbReference type="Proteomes" id="UP000255326">
    <property type="component" value="Unassembled WGS sequence"/>
</dbReference>
<comment type="caution">
    <text evidence="4">The sequence shown here is derived from an EMBL/GenBank/DDBJ whole genome shotgun (WGS) entry which is preliminary data.</text>
</comment>
<feature type="domain" description="SLH" evidence="3">
    <location>
        <begin position="103"/>
        <end position="166"/>
    </location>
</feature>
<feature type="signal peptide" evidence="2">
    <location>
        <begin position="1"/>
        <end position="22"/>
    </location>
</feature>
<organism evidence="4 5">
    <name type="scientific">Falsibacillus pallidus</name>
    <dbReference type="NCBI Taxonomy" id="493781"/>
    <lineage>
        <taxon>Bacteria</taxon>
        <taxon>Bacillati</taxon>
        <taxon>Bacillota</taxon>
        <taxon>Bacilli</taxon>
        <taxon>Bacillales</taxon>
        <taxon>Bacillaceae</taxon>
        <taxon>Falsibacillus</taxon>
    </lineage>
</organism>
<sequence length="372" mass="41630">MKKFFMLLVLALAVISAPFATASAAQKTWDMYIPEDLDYDYWAYDELDDFINAGIIDGQVVTEYDNELDEEFSYVYIKPEDSITRAQFTKILVNALGLKMDGTAKTFSDVKKTDWSFPYIQTASSLGIVNGKLDGTFAPNAKITRDQAAAMIYRAFQNNIQFKSNGIAFKDVTKDNFAYDAINKTSANGIVKGYGELFKPHTFATRAQAMVMIHRALQQESVDKPADSALMDVVSKLNNDEITYLNALDKAKLTDLYNQTTTDYQFAMSQDNVDMVDAYNTEDGSSLKIEIIKPFTLTVLSSSTHFAKVHVNDFQYKVTSTFPDGNFSLNVNGSNTAYLKKTEDGSWKVYNVVMDDEQEETLADEAASISQN</sequence>
<dbReference type="RefSeq" id="WP_114746036.1">
    <property type="nucleotide sequence ID" value="NZ_QQAY01000008.1"/>
</dbReference>
<evidence type="ECO:0000259" key="3">
    <source>
        <dbReference type="PROSITE" id="PS51272"/>
    </source>
</evidence>
<reference evidence="4 5" key="1">
    <citation type="submission" date="2018-07" db="EMBL/GenBank/DDBJ databases">
        <title>Genomic Encyclopedia of Type Strains, Phase IV (KMG-IV): sequencing the most valuable type-strain genomes for metagenomic binning, comparative biology and taxonomic classification.</title>
        <authorList>
            <person name="Goeker M."/>
        </authorList>
    </citation>
    <scope>NUCLEOTIDE SEQUENCE [LARGE SCALE GENOMIC DNA]</scope>
    <source>
        <strain evidence="4 5">DSM 25281</strain>
    </source>
</reference>
<dbReference type="EMBL" id="QQAY01000008">
    <property type="protein sequence ID" value="RDI41371.1"/>
    <property type="molecule type" value="Genomic_DNA"/>
</dbReference>
<evidence type="ECO:0000256" key="2">
    <source>
        <dbReference type="SAM" id="SignalP"/>
    </source>
</evidence>
<gene>
    <name evidence="4" type="ORF">DFR59_10821</name>
</gene>
<keyword evidence="5" id="KW-1185">Reference proteome</keyword>
<feature type="chain" id="PRO_5038620292" evidence="2">
    <location>
        <begin position="23"/>
        <end position="372"/>
    </location>
</feature>
<dbReference type="PROSITE" id="PS51272">
    <property type="entry name" value="SLH"/>
    <property type="match status" value="3"/>
</dbReference>
<protein>
    <submittedName>
        <fullName evidence="4">S-layer family protein</fullName>
    </submittedName>
</protein>
<name>A0A370GCD4_9BACI</name>
<evidence type="ECO:0000256" key="1">
    <source>
        <dbReference type="ARBA" id="ARBA00022729"/>
    </source>
</evidence>
<dbReference type="OrthoDB" id="174569at2"/>
<evidence type="ECO:0000313" key="5">
    <source>
        <dbReference type="Proteomes" id="UP000255326"/>
    </source>
</evidence>
<feature type="domain" description="SLH" evidence="3">
    <location>
        <begin position="30"/>
        <end position="102"/>
    </location>
</feature>
<dbReference type="InterPro" id="IPR001119">
    <property type="entry name" value="SLH_dom"/>
</dbReference>